<dbReference type="AlphaFoldDB" id="A0A7S0KYC6"/>
<name>A0A7S0KYC6_9EUKA</name>
<evidence type="ECO:0000313" key="1">
    <source>
        <dbReference type="EMBL" id="CAD8596706.1"/>
    </source>
</evidence>
<protein>
    <submittedName>
        <fullName evidence="1">Uncharacterized protein</fullName>
    </submittedName>
</protein>
<reference evidence="1" key="1">
    <citation type="submission" date="2021-01" db="EMBL/GenBank/DDBJ databases">
        <authorList>
            <person name="Corre E."/>
            <person name="Pelletier E."/>
            <person name="Niang G."/>
            <person name="Scheremetjew M."/>
            <person name="Finn R."/>
            <person name="Kale V."/>
            <person name="Holt S."/>
            <person name="Cochrane G."/>
            <person name="Meng A."/>
            <person name="Brown T."/>
            <person name="Cohen L."/>
        </authorList>
    </citation>
    <scope>NUCLEOTIDE SEQUENCE</scope>
    <source>
        <strain evidence="1">PLY182g</strain>
    </source>
</reference>
<dbReference type="EMBL" id="HBEY01000082">
    <property type="protein sequence ID" value="CAD8596706.1"/>
    <property type="molecule type" value="Transcribed_RNA"/>
</dbReference>
<organism evidence="1">
    <name type="scientific">Coccolithus braarudii</name>
    <dbReference type="NCBI Taxonomy" id="221442"/>
    <lineage>
        <taxon>Eukaryota</taxon>
        <taxon>Haptista</taxon>
        <taxon>Haptophyta</taxon>
        <taxon>Prymnesiophyceae</taxon>
        <taxon>Coccolithales</taxon>
        <taxon>Coccolithaceae</taxon>
        <taxon>Coccolithus</taxon>
    </lineage>
</organism>
<sequence length="184" mass="19882">MLMRLGRGAAMRSAIVALGAIQIPSARLPAIAYENEGSFAATCAGFGCNDYRGQSFDGMPATGDHVQLMPYTNQEIGPASVNTMPYPDFLDAVKEKRVLAVDLMAPNGDEAYALVADEGKGKACAAYDQSAPVVDGVCRLRMGAGWPVEVSNSWSSPAWVVRILKNENIPYQFVVDLKTKRRTY</sequence>
<accession>A0A7S0KYC6</accession>
<proteinExistence type="predicted"/>
<gene>
    <name evidence="1" type="ORF">CPEL01642_LOCUS35</name>
</gene>